<dbReference type="Proteomes" id="UP000293142">
    <property type="component" value="Unassembled WGS sequence"/>
</dbReference>
<keyword evidence="2" id="KW-1185">Reference proteome</keyword>
<dbReference type="AlphaFoldDB" id="A0A4Q9DKU6"/>
<dbReference type="CDD" id="cd16416">
    <property type="entry name" value="HAD_BsYqeG-like"/>
    <property type="match status" value="1"/>
</dbReference>
<dbReference type="PANTHER" id="PTHR19288:SF25">
    <property type="entry name" value="PHOSPHATIDYLGLYCEROPHOSPHATASE GEP4, MITOCHONDRIAL"/>
    <property type="match status" value="1"/>
</dbReference>
<dbReference type="NCBIfam" id="TIGR01668">
    <property type="entry name" value="YqeG_hyp_ppase"/>
    <property type="match status" value="1"/>
</dbReference>
<dbReference type="EMBL" id="SIRE01000017">
    <property type="protein sequence ID" value="TBL75413.1"/>
    <property type="molecule type" value="Genomic_DNA"/>
</dbReference>
<dbReference type="GO" id="GO:0008962">
    <property type="term" value="F:phosphatidylglycerophosphatase activity"/>
    <property type="evidence" value="ECO:0007669"/>
    <property type="project" value="InterPro"/>
</dbReference>
<name>A0A4Q9DKU6_9BACL</name>
<dbReference type="PANTHER" id="PTHR19288">
    <property type="entry name" value="4-NITROPHENYLPHOSPHATASE-RELATED"/>
    <property type="match status" value="1"/>
</dbReference>
<dbReference type="GO" id="GO:0005737">
    <property type="term" value="C:cytoplasm"/>
    <property type="evidence" value="ECO:0007669"/>
    <property type="project" value="TreeGrafter"/>
</dbReference>
<dbReference type="InterPro" id="IPR023214">
    <property type="entry name" value="HAD_sf"/>
</dbReference>
<accession>A0A4Q9DKU6</accession>
<reference evidence="1 2" key="1">
    <citation type="submission" date="2019-02" db="EMBL/GenBank/DDBJ databases">
        <title>Paenibacillus sp. nov., isolated from surface-sterilized tissue of Thalictrum simplex L.</title>
        <authorList>
            <person name="Tuo L."/>
        </authorList>
    </citation>
    <scope>NUCLEOTIDE SEQUENCE [LARGE SCALE GENOMIC DNA]</scope>
    <source>
        <strain evidence="1 2">N2SHLJ1</strain>
    </source>
</reference>
<dbReference type="SUPFAM" id="SSF56784">
    <property type="entry name" value="HAD-like"/>
    <property type="match status" value="1"/>
</dbReference>
<comment type="caution">
    <text evidence="1">The sequence shown here is derived from an EMBL/GenBank/DDBJ whole genome shotgun (WGS) entry which is preliminary data.</text>
</comment>
<proteinExistence type="predicted"/>
<gene>
    <name evidence="1" type="ORF">EYB31_23465</name>
</gene>
<dbReference type="InterPro" id="IPR006549">
    <property type="entry name" value="HAD-SF_hydro_IIIA"/>
</dbReference>
<dbReference type="Pfam" id="PF09419">
    <property type="entry name" value="PGP_phosphatase"/>
    <property type="match status" value="1"/>
</dbReference>
<dbReference type="InterPro" id="IPR006439">
    <property type="entry name" value="HAD-SF_hydro_IA"/>
</dbReference>
<dbReference type="InterPro" id="IPR027706">
    <property type="entry name" value="PGP_Pase"/>
</dbReference>
<sequence length="168" mass="19034">MSKLIPRLYVNTIYDIDLEQLKKSGIRGIVTDLDNTLVGAKSPAATPELQAWLQKLRKSGFQVVVVSNNNKMRVTKFCEPLFIPFIYRAKKPTLAAFRKALSQMNLKAEQTAVIGDQMLTDVLGGNRMGLFTILVQPISLADEGFFTRMVNRRLEKAARLFMKRQDEI</sequence>
<dbReference type="OrthoDB" id="9787572at2"/>
<protein>
    <submittedName>
        <fullName evidence="1">YqeG family HAD IIIA-type phosphatase</fullName>
    </submittedName>
</protein>
<dbReference type="NCBIfam" id="TIGR01509">
    <property type="entry name" value="HAD-SF-IA-v3"/>
    <property type="match status" value="1"/>
</dbReference>
<evidence type="ECO:0000313" key="2">
    <source>
        <dbReference type="Proteomes" id="UP000293142"/>
    </source>
</evidence>
<dbReference type="Pfam" id="PF13242">
    <property type="entry name" value="Hydrolase_like"/>
    <property type="match status" value="1"/>
</dbReference>
<organism evidence="1 2">
    <name type="scientific">Paenibacillus thalictri</name>
    <dbReference type="NCBI Taxonomy" id="2527873"/>
    <lineage>
        <taxon>Bacteria</taxon>
        <taxon>Bacillati</taxon>
        <taxon>Bacillota</taxon>
        <taxon>Bacilli</taxon>
        <taxon>Bacillales</taxon>
        <taxon>Paenibacillaceae</taxon>
        <taxon>Paenibacillus</taxon>
    </lineage>
</organism>
<evidence type="ECO:0000313" key="1">
    <source>
        <dbReference type="EMBL" id="TBL75413.1"/>
    </source>
</evidence>
<dbReference type="NCBIfam" id="TIGR01662">
    <property type="entry name" value="HAD-SF-IIIA"/>
    <property type="match status" value="1"/>
</dbReference>
<dbReference type="InterPro" id="IPR010021">
    <property type="entry name" value="PGPP1/Gep4"/>
</dbReference>
<dbReference type="InterPro" id="IPR036412">
    <property type="entry name" value="HAD-like_sf"/>
</dbReference>
<dbReference type="Gene3D" id="3.40.50.1000">
    <property type="entry name" value="HAD superfamily/HAD-like"/>
    <property type="match status" value="1"/>
</dbReference>